<evidence type="ECO:0000313" key="10">
    <source>
        <dbReference type="Proteomes" id="UP000708148"/>
    </source>
</evidence>
<dbReference type="GO" id="GO:0016987">
    <property type="term" value="F:sigma factor activity"/>
    <property type="evidence" value="ECO:0007669"/>
    <property type="project" value="UniProtKB-KW"/>
</dbReference>
<feature type="domain" description="RNA polymerase sigma-70 region 2" evidence="7">
    <location>
        <begin position="1"/>
        <end position="70"/>
    </location>
</feature>
<evidence type="ECO:0000259" key="6">
    <source>
        <dbReference type="Pfam" id="PF04539"/>
    </source>
</evidence>
<dbReference type="EMBL" id="CAJHUC010000772">
    <property type="protein sequence ID" value="CAD7698155.1"/>
    <property type="molecule type" value="Genomic_DNA"/>
</dbReference>
<evidence type="ECO:0000256" key="4">
    <source>
        <dbReference type="ARBA" id="ARBA00023125"/>
    </source>
</evidence>
<keyword evidence="2" id="KW-0805">Transcription regulation</keyword>
<dbReference type="SUPFAM" id="SSF88946">
    <property type="entry name" value="Sigma2 domain of RNA polymerase sigma factors"/>
    <property type="match status" value="1"/>
</dbReference>
<dbReference type="SUPFAM" id="SSF88659">
    <property type="entry name" value="Sigma3 and sigma4 domains of RNA polymerase sigma factors"/>
    <property type="match status" value="2"/>
</dbReference>
<dbReference type="PRINTS" id="PR00046">
    <property type="entry name" value="SIGMA70FCT"/>
</dbReference>
<keyword evidence="10" id="KW-1185">Reference proteome</keyword>
<dbReference type="NCBIfam" id="TIGR02937">
    <property type="entry name" value="sigma70-ECF"/>
    <property type="match status" value="1"/>
</dbReference>
<dbReference type="InterPro" id="IPR013324">
    <property type="entry name" value="RNA_pol_sigma_r3/r4-like"/>
</dbReference>
<dbReference type="InterPro" id="IPR000943">
    <property type="entry name" value="RNA_pol_sigma70"/>
</dbReference>
<evidence type="ECO:0000313" key="9">
    <source>
        <dbReference type="EMBL" id="CAD7698155.1"/>
    </source>
</evidence>
<dbReference type="InterPro" id="IPR007630">
    <property type="entry name" value="RNA_pol_sigma70_r4"/>
</dbReference>
<feature type="domain" description="RNA polymerase sigma-70 region 3" evidence="6">
    <location>
        <begin position="80"/>
        <end position="131"/>
    </location>
</feature>
<dbReference type="InterPro" id="IPR036388">
    <property type="entry name" value="WH-like_DNA-bd_sf"/>
</dbReference>
<feature type="domain" description="RNA polymerase sigma-70 region 4" evidence="8">
    <location>
        <begin position="173"/>
        <end position="227"/>
    </location>
</feature>
<comment type="similarity">
    <text evidence="1">Belongs to the sigma-70 factor family.</text>
</comment>
<dbReference type="GO" id="GO:0003677">
    <property type="term" value="F:DNA binding"/>
    <property type="evidence" value="ECO:0007669"/>
    <property type="project" value="UniProtKB-KW"/>
</dbReference>
<comment type="caution">
    <text evidence="9">The sequence shown here is derived from an EMBL/GenBank/DDBJ whole genome shotgun (WGS) entry which is preliminary data.</text>
</comment>
<evidence type="ECO:0000259" key="7">
    <source>
        <dbReference type="Pfam" id="PF04542"/>
    </source>
</evidence>
<dbReference type="PANTHER" id="PTHR30603:SF47">
    <property type="entry name" value="RNA POLYMERASE SIGMA FACTOR SIGD, CHLOROPLASTIC"/>
    <property type="match status" value="1"/>
</dbReference>
<dbReference type="AlphaFoldDB" id="A0A8S1ISB0"/>
<reference evidence="9" key="1">
    <citation type="submission" date="2020-12" db="EMBL/GenBank/DDBJ databases">
        <authorList>
            <person name="Iha C."/>
        </authorList>
    </citation>
    <scope>NUCLEOTIDE SEQUENCE</scope>
</reference>
<dbReference type="Pfam" id="PF04545">
    <property type="entry name" value="Sigma70_r4"/>
    <property type="match status" value="1"/>
</dbReference>
<dbReference type="PIRSF" id="PIRSF000770">
    <property type="entry name" value="RNA_pol_sigma-SigE/K"/>
    <property type="match status" value="1"/>
</dbReference>
<dbReference type="Pfam" id="PF04539">
    <property type="entry name" value="Sigma70_r3"/>
    <property type="match status" value="1"/>
</dbReference>
<evidence type="ECO:0000256" key="1">
    <source>
        <dbReference type="ARBA" id="ARBA00007788"/>
    </source>
</evidence>
<protein>
    <submittedName>
        <fullName evidence="9">Uncharacterized protein</fullName>
    </submittedName>
</protein>
<sequence>MIQYNLRMVVSIAQRYRGRGEDLEDLLLEGLAGLDHAVERFDLEKGYRFSTYAYYWIRQAVSRCISNQSRVIRLPVHVCEALAKINRITEEMREKGGVSDVEIAEMLGLSVDKVKMYKKAAIPSRSLDAPLYTSSKRTMEHQSTLLVDSIPQEDSPVDDALKDKEVKENLNTVLNTLHPRERNVLRMRYGLHRPGGASMKLWDISSVYGLSPERIRQIEEKALRKLRRPWRKALLMTP</sequence>
<dbReference type="Gene3D" id="1.10.10.10">
    <property type="entry name" value="Winged helix-like DNA-binding domain superfamily/Winged helix DNA-binding domain"/>
    <property type="match status" value="2"/>
</dbReference>
<evidence type="ECO:0000256" key="2">
    <source>
        <dbReference type="ARBA" id="ARBA00023015"/>
    </source>
</evidence>
<evidence type="ECO:0000256" key="5">
    <source>
        <dbReference type="ARBA" id="ARBA00023163"/>
    </source>
</evidence>
<keyword evidence="5" id="KW-0804">Transcription</keyword>
<dbReference type="GO" id="GO:0006352">
    <property type="term" value="P:DNA-templated transcription initiation"/>
    <property type="evidence" value="ECO:0007669"/>
    <property type="project" value="InterPro"/>
</dbReference>
<dbReference type="InterPro" id="IPR013325">
    <property type="entry name" value="RNA_pol_sigma_r2"/>
</dbReference>
<dbReference type="Proteomes" id="UP000708148">
    <property type="component" value="Unassembled WGS sequence"/>
</dbReference>
<evidence type="ECO:0000259" key="8">
    <source>
        <dbReference type="Pfam" id="PF04545"/>
    </source>
</evidence>
<dbReference type="Pfam" id="PF04542">
    <property type="entry name" value="Sigma70_r2"/>
    <property type="match status" value="1"/>
</dbReference>
<dbReference type="InterPro" id="IPR007627">
    <property type="entry name" value="RNA_pol_sigma70_r2"/>
</dbReference>
<organism evidence="9 10">
    <name type="scientific">Ostreobium quekettii</name>
    <dbReference type="NCBI Taxonomy" id="121088"/>
    <lineage>
        <taxon>Eukaryota</taxon>
        <taxon>Viridiplantae</taxon>
        <taxon>Chlorophyta</taxon>
        <taxon>core chlorophytes</taxon>
        <taxon>Ulvophyceae</taxon>
        <taxon>TCBD clade</taxon>
        <taxon>Bryopsidales</taxon>
        <taxon>Ostreobineae</taxon>
        <taxon>Ostreobiaceae</taxon>
        <taxon>Ostreobium</taxon>
    </lineage>
</organism>
<dbReference type="PANTHER" id="PTHR30603">
    <property type="entry name" value="RNA POLYMERASE SIGMA FACTOR RPO"/>
    <property type="match status" value="1"/>
</dbReference>
<accession>A0A8S1ISB0</accession>
<gene>
    <name evidence="9" type="ORF">OSTQU699_LOCUS3516</name>
</gene>
<dbReference type="InterPro" id="IPR014284">
    <property type="entry name" value="RNA_pol_sigma-70_dom"/>
</dbReference>
<keyword evidence="4" id="KW-0238">DNA-binding</keyword>
<proteinExistence type="inferred from homology"/>
<dbReference type="Gene3D" id="1.10.601.10">
    <property type="entry name" value="RNA Polymerase Primary Sigma Factor"/>
    <property type="match status" value="1"/>
</dbReference>
<evidence type="ECO:0000256" key="3">
    <source>
        <dbReference type="ARBA" id="ARBA00023082"/>
    </source>
</evidence>
<dbReference type="CDD" id="cd06171">
    <property type="entry name" value="Sigma70_r4"/>
    <property type="match status" value="1"/>
</dbReference>
<dbReference type="OrthoDB" id="206108at2759"/>
<name>A0A8S1ISB0_9CHLO</name>
<dbReference type="InterPro" id="IPR007624">
    <property type="entry name" value="RNA_pol_sigma70_r3"/>
</dbReference>
<keyword evidence="3" id="KW-0731">Sigma factor</keyword>
<dbReference type="InterPro" id="IPR050239">
    <property type="entry name" value="Sigma-70_RNA_pol_init_factors"/>
</dbReference>